<feature type="domain" description="Competence protein CoiA nuclease-like" evidence="1">
    <location>
        <begin position="69"/>
        <end position="155"/>
    </location>
</feature>
<comment type="caution">
    <text evidence="2">The sequence shown here is derived from an EMBL/GenBank/DDBJ whole genome shotgun (WGS) entry which is preliminary data.</text>
</comment>
<protein>
    <recommendedName>
        <fullName evidence="1">Competence protein CoiA nuclease-like domain-containing protein</fullName>
    </recommendedName>
</protein>
<name>A0ABS0FU86_PSELU</name>
<dbReference type="InterPro" id="IPR010330">
    <property type="entry name" value="CoiA_nuc"/>
</dbReference>
<dbReference type="Proteomes" id="UP000626180">
    <property type="component" value="Unassembled WGS sequence"/>
</dbReference>
<sequence length="361" mass="41093">MPLRALNQSGESIQAFDLSSVEWAMLKATTKAARLVMPCCGADAILKKSRRGTQFFAHRKQGDCTSAPESEQHLRLKALVVKLIRKHGWTAATEVAGETPSGKPWVADVLATKGTRRVAVEVQWASQTVEKSLYRQQRYLESDVRGLWLMHQANFPISKAFPVVCVDELVDGTFLALLAHDQSTRYGQRRRSRREDWEERLPIEQVIEAAFTKRFWYGLLRPGAEVNVEVFGGRDQCWRCGRWTGVVSYFQLVPRSDNARPCIVSLEELAGQEDLLLELLYRHPAAVQIGPIRVRYSAKAKASYLANGCLHCDALQGRFFVHKHEQKQTFFRHRIVPSRRLLDLVNTHRMCRWHVAGEADG</sequence>
<reference evidence="2 3" key="1">
    <citation type="submission" date="2020-10" db="EMBL/GenBank/DDBJ databases">
        <title>Genome sequences of Pseudomonas isolates.</title>
        <authorList>
            <person name="Wessels L."/>
            <person name="Reich F."/>
            <person name="Hammerl J."/>
        </authorList>
    </citation>
    <scope>NUCLEOTIDE SEQUENCE [LARGE SCALE GENOMIC DNA]</scope>
    <source>
        <strain evidence="2 3">20-MO00624-0</strain>
    </source>
</reference>
<keyword evidence="3" id="KW-1185">Reference proteome</keyword>
<dbReference type="RefSeq" id="WP_196122544.1">
    <property type="nucleotide sequence ID" value="NZ_JADMCD010000031.1"/>
</dbReference>
<accession>A0ABS0FU86</accession>
<evidence type="ECO:0000313" key="2">
    <source>
        <dbReference type="EMBL" id="MBF8643921.1"/>
    </source>
</evidence>
<dbReference type="EMBL" id="JADMCD010000031">
    <property type="protein sequence ID" value="MBF8643921.1"/>
    <property type="molecule type" value="Genomic_DNA"/>
</dbReference>
<gene>
    <name evidence="2" type="ORF">IRZ65_25065</name>
</gene>
<proteinExistence type="predicted"/>
<dbReference type="Pfam" id="PF06054">
    <property type="entry name" value="CoiA_nuc"/>
    <property type="match status" value="1"/>
</dbReference>
<organism evidence="2 3">
    <name type="scientific">Pseudomonas luteola</name>
    <dbReference type="NCBI Taxonomy" id="47886"/>
    <lineage>
        <taxon>Bacteria</taxon>
        <taxon>Pseudomonadati</taxon>
        <taxon>Pseudomonadota</taxon>
        <taxon>Gammaproteobacteria</taxon>
        <taxon>Pseudomonadales</taxon>
        <taxon>Pseudomonadaceae</taxon>
        <taxon>Pseudomonas</taxon>
    </lineage>
</organism>
<evidence type="ECO:0000313" key="3">
    <source>
        <dbReference type="Proteomes" id="UP000626180"/>
    </source>
</evidence>
<evidence type="ECO:0000259" key="1">
    <source>
        <dbReference type="Pfam" id="PF06054"/>
    </source>
</evidence>